<dbReference type="OrthoDB" id="360540at2759"/>
<dbReference type="PANTHER" id="PTHR15323">
    <property type="entry name" value="D123 PROTEIN"/>
    <property type="match status" value="1"/>
</dbReference>
<feature type="compositionally biased region" description="Low complexity" evidence="2">
    <location>
        <begin position="361"/>
        <end position="372"/>
    </location>
</feature>
<evidence type="ECO:0000313" key="4">
    <source>
        <dbReference type="Proteomes" id="UP001055712"/>
    </source>
</evidence>
<reference evidence="3" key="1">
    <citation type="journal article" date="2019" name="Plant J.">
        <title>Chlorella vulgaris genome assembly and annotation reveals the molecular basis for metabolic acclimation to high light conditions.</title>
        <authorList>
            <person name="Cecchin M."/>
            <person name="Marcolungo L."/>
            <person name="Rossato M."/>
            <person name="Girolomoni L."/>
            <person name="Cosentino E."/>
            <person name="Cuine S."/>
            <person name="Li-Beisson Y."/>
            <person name="Delledonne M."/>
            <person name="Ballottari M."/>
        </authorList>
    </citation>
    <scope>NUCLEOTIDE SEQUENCE</scope>
    <source>
        <strain evidence="3">211/11P</strain>
    </source>
</reference>
<dbReference type="Proteomes" id="UP001055712">
    <property type="component" value="Unassembled WGS sequence"/>
</dbReference>
<protein>
    <recommendedName>
        <fullName evidence="5">Cell division cycle protein 123</fullName>
    </recommendedName>
</protein>
<evidence type="ECO:0008006" key="5">
    <source>
        <dbReference type="Google" id="ProtNLM"/>
    </source>
</evidence>
<feature type="region of interest" description="Disordered" evidence="2">
    <location>
        <begin position="162"/>
        <end position="188"/>
    </location>
</feature>
<organism evidence="3 4">
    <name type="scientific">Chlorella vulgaris</name>
    <name type="common">Green alga</name>
    <dbReference type="NCBI Taxonomy" id="3077"/>
    <lineage>
        <taxon>Eukaryota</taxon>
        <taxon>Viridiplantae</taxon>
        <taxon>Chlorophyta</taxon>
        <taxon>core chlorophytes</taxon>
        <taxon>Trebouxiophyceae</taxon>
        <taxon>Chlorellales</taxon>
        <taxon>Chlorellaceae</taxon>
        <taxon>Chlorella clade</taxon>
        <taxon>Chlorella</taxon>
    </lineage>
</organism>
<dbReference type="Pfam" id="PF07065">
    <property type="entry name" value="D123"/>
    <property type="match status" value="1"/>
</dbReference>
<evidence type="ECO:0000256" key="1">
    <source>
        <dbReference type="ARBA" id="ARBA00011047"/>
    </source>
</evidence>
<name>A0A9D4TUV6_CHLVU</name>
<evidence type="ECO:0000256" key="2">
    <source>
        <dbReference type="SAM" id="MobiDB-lite"/>
    </source>
</evidence>
<reference evidence="3" key="2">
    <citation type="submission" date="2020-11" db="EMBL/GenBank/DDBJ databases">
        <authorList>
            <person name="Cecchin M."/>
            <person name="Marcolungo L."/>
            <person name="Rossato M."/>
            <person name="Girolomoni L."/>
            <person name="Cosentino E."/>
            <person name="Cuine S."/>
            <person name="Li-Beisson Y."/>
            <person name="Delledonne M."/>
            <person name="Ballottari M."/>
        </authorList>
    </citation>
    <scope>NUCLEOTIDE SEQUENCE</scope>
    <source>
        <strain evidence="3">211/11P</strain>
        <tissue evidence="3">Whole cell</tissue>
    </source>
</reference>
<dbReference type="AlphaFoldDB" id="A0A9D4TUV6"/>
<feature type="region of interest" description="Disordered" evidence="2">
    <location>
        <begin position="318"/>
        <end position="372"/>
    </location>
</feature>
<dbReference type="PANTHER" id="PTHR15323:SF6">
    <property type="entry name" value="CELL DIVISION CYCLE PROTEIN 123 HOMOLOG"/>
    <property type="match status" value="1"/>
</dbReference>
<feature type="compositionally biased region" description="Low complexity" evidence="2">
    <location>
        <begin position="408"/>
        <end position="431"/>
    </location>
</feature>
<gene>
    <name evidence="3" type="ORF">D9Q98_002962</name>
</gene>
<evidence type="ECO:0000313" key="3">
    <source>
        <dbReference type="EMBL" id="KAI3434908.1"/>
    </source>
</evidence>
<feature type="compositionally biased region" description="Acidic residues" evidence="2">
    <location>
        <begin position="65"/>
        <end position="79"/>
    </location>
</feature>
<feature type="compositionally biased region" description="Low complexity" evidence="2">
    <location>
        <begin position="464"/>
        <end position="473"/>
    </location>
</feature>
<feature type="region of interest" description="Disordered" evidence="2">
    <location>
        <begin position="65"/>
        <end position="87"/>
    </location>
</feature>
<dbReference type="InterPro" id="IPR009772">
    <property type="entry name" value="CDC123"/>
</dbReference>
<dbReference type="EMBL" id="SIDB01000003">
    <property type="protein sequence ID" value="KAI3434908.1"/>
    <property type="molecule type" value="Genomic_DNA"/>
</dbReference>
<sequence length="570" mass="58909">MAAVQELVDCMVSNWYPRFQKAAFKTLIIPLPQPVLDWLVSDGLHLPADSQAFATRGPLGEYASEDEYREWSSEDEDSPEQPPPPELDELRRQLSAAIDVLGGRVVPKLSWSCPIDAIWMSPTSTLACTNPDEVLLLLRASDRVAHDVCHALQDAAAVDAAGPPAQLSSGSTNASPAPASSVVSSGSVSSGSSGSGGAAVAAAPAVQHCLALRRWHDLQPGREFRCFVRRQVLVGASQRDVTQCFPFLLEERDELAAALQGFHSDHIAGRFPHPTFAYDVYVATSGAVRLLDFNPAGGTTAPLLFTWEELLPELAQHAQRATPAVEEPPGSLAAHRPEAQAGSQPAAAAADLQEGSGGEVQPGAAAPAACQPHCCGSHEAASTAAVPPTTEQGSYLNQLRRVQALSLASQGQPGRQPQQQQAPAHPGMPAAVVGGEEPICGQAAAAQCFAQPTPGAEPAAPLHESGAASSPSIPAAGAKAAAAAGQAAAASQAQAQEASEVAFELRVIEEAVAMRPHTLAYGVPYDFVDDSEGSALERLMAQAQQSGAAELWGALAAQRVGGGGGGAPSN</sequence>
<keyword evidence="4" id="KW-1185">Reference proteome</keyword>
<accession>A0A9D4TUV6</accession>
<proteinExistence type="inferred from homology"/>
<dbReference type="GO" id="GO:0005737">
    <property type="term" value="C:cytoplasm"/>
    <property type="evidence" value="ECO:0007669"/>
    <property type="project" value="TreeGrafter"/>
</dbReference>
<feature type="compositionally biased region" description="Low complexity" evidence="2">
    <location>
        <begin position="339"/>
        <end position="350"/>
    </location>
</feature>
<comment type="similarity">
    <text evidence="1">Belongs to the CDC123 family.</text>
</comment>
<feature type="region of interest" description="Disordered" evidence="2">
    <location>
        <begin position="454"/>
        <end position="473"/>
    </location>
</feature>
<comment type="caution">
    <text evidence="3">The sequence shown here is derived from an EMBL/GenBank/DDBJ whole genome shotgun (WGS) entry which is preliminary data.</text>
</comment>
<feature type="region of interest" description="Disordered" evidence="2">
    <location>
        <begin position="407"/>
        <end position="434"/>
    </location>
</feature>